<gene>
    <name evidence="1" type="ORF">PECAL_3P24080</name>
</gene>
<protein>
    <submittedName>
        <fullName evidence="1">Uncharacterized protein</fullName>
    </submittedName>
</protein>
<accession>A0A8J2WYA3</accession>
<evidence type="ECO:0000313" key="2">
    <source>
        <dbReference type="Proteomes" id="UP000789595"/>
    </source>
</evidence>
<feature type="non-terminal residue" evidence="1">
    <location>
        <position position="1"/>
    </location>
</feature>
<sequence length="91" mass="9645">LATNILKVITNIHAKQGLQTVGGFGVRRPRAGRGPDGGDSKFQIDVVVLRIVVVRIDYNPAPVPGPVVSRRSALEALYSSRVDLDAAAAVQ</sequence>
<comment type="caution">
    <text evidence="1">The sequence shown here is derived from an EMBL/GenBank/DDBJ whole genome shotgun (WGS) entry which is preliminary data.</text>
</comment>
<dbReference type="EMBL" id="CAKKNE010000003">
    <property type="protein sequence ID" value="CAH0372414.1"/>
    <property type="molecule type" value="Genomic_DNA"/>
</dbReference>
<name>A0A8J2WYA3_9STRA</name>
<dbReference type="Proteomes" id="UP000789595">
    <property type="component" value="Unassembled WGS sequence"/>
</dbReference>
<dbReference type="AlphaFoldDB" id="A0A8J2WYA3"/>
<proteinExistence type="predicted"/>
<organism evidence="1 2">
    <name type="scientific">Pelagomonas calceolata</name>
    <dbReference type="NCBI Taxonomy" id="35677"/>
    <lineage>
        <taxon>Eukaryota</taxon>
        <taxon>Sar</taxon>
        <taxon>Stramenopiles</taxon>
        <taxon>Ochrophyta</taxon>
        <taxon>Pelagophyceae</taxon>
        <taxon>Pelagomonadales</taxon>
        <taxon>Pelagomonadaceae</taxon>
        <taxon>Pelagomonas</taxon>
    </lineage>
</organism>
<reference evidence="1" key="1">
    <citation type="submission" date="2021-11" db="EMBL/GenBank/DDBJ databases">
        <authorList>
            <consortium name="Genoscope - CEA"/>
            <person name="William W."/>
        </authorList>
    </citation>
    <scope>NUCLEOTIDE SEQUENCE</scope>
</reference>
<keyword evidence="2" id="KW-1185">Reference proteome</keyword>
<evidence type="ECO:0000313" key="1">
    <source>
        <dbReference type="EMBL" id="CAH0372414.1"/>
    </source>
</evidence>